<keyword evidence="2" id="KW-1185">Reference proteome</keyword>
<accession>A0A5B9P7S6</accession>
<dbReference type="EMBL" id="CP042912">
    <property type="protein sequence ID" value="QEG21245.1"/>
    <property type="molecule type" value="Genomic_DNA"/>
</dbReference>
<reference evidence="1 2" key="1">
    <citation type="submission" date="2019-08" db="EMBL/GenBank/DDBJ databases">
        <title>Deep-cultivation of Planctomycetes and their phenomic and genomic characterization uncovers novel biology.</title>
        <authorList>
            <person name="Wiegand S."/>
            <person name="Jogler M."/>
            <person name="Boedeker C."/>
            <person name="Pinto D."/>
            <person name="Vollmers J."/>
            <person name="Rivas-Marin E."/>
            <person name="Kohn T."/>
            <person name="Peeters S.H."/>
            <person name="Heuer A."/>
            <person name="Rast P."/>
            <person name="Oberbeckmann S."/>
            <person name="Bunk B."/>
            <person name="Jeske O."/>
            <person name="Meyerdierks A."/>
            <person name="Storesund J.E."/>
            <person name="Kallscheuer N."/>
            <person name="Luecker S."/>
            <person name="Lage O.M."/>
            <person name="Pohl T."/>
            <person name="Merkel B.J."/>
            <person name="Hornburger P."/>
            <person name="Mueller R.-W."/>
            <person name="Bruemmer F."/>
            <person name="Labrenz M."/>
            <person name="Spormann A.M."/>
            <person name="Op den Camp H."/>
            <person name="Overmann J."/>
            <person name="Amann R."/>
            <person name="Jetten M.S.M."/>
            <person name="Mascher T."/>
            <person name="Medema M.H."/>
            <person name="Devos D.P."/>
            <person name="Kaster A.-K."/>
            <person name="Ovreas L."/>
            <person name="Rohde M."/>
            <person name="Galperin M.Y."/>
            <person name="Jogler C."/>
        </authorList>
    </citation>
    <scope>NUCLEOTIDE SEQUENCE [LARGE SCALE GENOMIC DNA]</scope>
    <source>
        <strain evidence="1 2">FC18</strain>
    </source>
</reference>
<sequence length="518" mass="56564">MTALCVLSMLVSAAAADDNELLSVFSESSVGSQGTFEFTATNETDLSGSQWGFGVNEESVYHAALKHTQAAGVANRDWEIRVGQGGQIYSIRSEVGEIVPPQSLGRPFMDEVFQAISVDTSLRDNGNQAAFYHQAGYYSDGDNVTQPTFAPLLASGSADANSWSTLSLAVQADTNSNPQQPSGLLNYQRTRDLGDGVIEVTHSIYNFGDHTVDFHNLPWGGVRKTEFDHMLVSNPGGGFAEREIKSFGEPKGQVVLAENTNGWAAFTEGTQGTDRGLAYVFGNSDTHQSEQWQTNKSSWRWGDGGGDVIGIPIRNFNVGTFRRFVDVEPGDLFESRYFMVLGDVDHIESTIEDRGLSGEAMYDKIRIREQDASTLSWRVVTDNGSITVLETGVNVPSNFRTYAKPVSGSKPLFLLEDTEGRQYLSVDAYAISDFPWGGETTYKGLLGFVLPSDLAGENGPYVDLESLLPNGFYLNSDQSVTMLALSGNSAVPEPSGWALLLFALRYLLFPVRNRKRCC</sequence>
<name>A0A5B9P7S6_9BACT</name>
<dbReference type="Proteomes" id="UP000322214">
    <property type="component" value="Chromosome"/>
</dbReference>
<proteinExistence type="predicted"/>
<dbReference type="AlphaFoldDB" id="A0A5B9P7S6"/>
<protein>
    <submittedName>
        <fullName evidence="1">Uncharacterized protein</fullName>
    </submittedName>
</protein>
<evidence type="ECO:0000313" key="1">
    <source>
        <dbReference type="EMBL" id="QEG21245.1"/>
    </source>
</evidence>
<gene>
    <name evidence="1" type="ORF">MFFC18_11000</name>
</gene>
<evidence type="ECO:0000313" key="2">
    <source>
        <dbReference type="Proteomes" id="UP000322214"/>
    </source>
</evidence>
<dbReference type="KEGG" id="mff:MFFC18_11000"/>
<dbReference type="STRING" id="980251.GCA_001642875_01840"/>
<organism evidence="1 2">
    <name type="scientific">Mariniblastus fucicola</name>
    <dbReference type="NCBI Taxonomy" id="980251"/>
    <lineage>
        <taxon>Bacteria</taxon>
        <taxon>Pseudomonadati</taxon>
        <taxon>Planctomycetota</taxon>
        <taxon>Planctomycetia</taxon>
        <taxon>Pirellulales</taxon>
        <taxon>Pirellulaceae</taxon>
        <taxon>Mariniblastus</taxon>
    </lineage>
</organism>